<gene>
    <name evidence="1" type="ORF">RPERSI_LOCUS15536</name>
</gene>
<feature type="non-terminal residue" evidence="1">
    <location>
        <position position="87"/>
    </location>
</feature>
<dbReference type="Proteomes" id="UP000789920">
    <property type="component" value="Unassembled WGS sequence"/>
</dbReference>
<keyword evidence="2" id="KW-1185">Reference proteome</keyword>
<name>A0ACA9QRK4_9GLOM</name>
<sequence>MDINRGLGRTDCTKWLFGYGNGSVCNYPSNICQSEDDYWNWTSEYKSFLKQYASAQMDAYEAGIGWAIWNFKTESSAHWNFMLGVEQ</sequence>
<organism evidence="1 2">
    <name type="scientific">Racocetra persica</name>
    <dbReference type="NCBI Taxonomy" id="160502"/>
    <lineage>
        <taxon>Eukaryota</taxon>
        <taxon>Fungi</taxon>
        <taxon>Fungi incertae sedis</taxon>
        <taxon>Mucoromycota</taxon>
        <taxon>Glomeromycotina</taxon>
        <taxon>Glomeromycetes</taxon>
        <taxon>Diversisporales</taxon>
        <taxon>Gigasporaceae</taxon>
        <taxon>Racocetra</taxon>
    </lineage>
</organism>
<evidence type="ECO:0000313" key="1">
    <source>
        <dbReference type="EMBL" id="CAG8763701.1"/>
    </source>
</evidence>
<reference evidence="1" key="1">
    <citation type="submission" date="2021-06" db="EMBL/GenBank/DDBJ databases">
        <authorList>
            <person name="Kallberg Y."/>
            <person name="Tangrot J."/>
            <person name="Rosling A."/>
        </authorList>
    </citation>
    <scope>NUCLEOTIDE SEQUENCE</scope>
    <source>
        <strain evidence="1">MA461A</strain>
    </source>
</reference>
<proteinExistence type="predicted"/>
<comment type="caution">
    <text evidence="1">The sequence shown here is derived from an EMBL/GenBank/DDBJ whole genome shotgun (WGS) entry which is preliminary data.</text>
</comment>
<accession>A0ACA9QRK4</accession>
<evidence type="ECO:0000313" key="2">
    <source>
        <dbReference type="Proteomes" id="UP000789920"/>
    </source>
</evidence>
<dbReference type="EMBL" id="CAJVQC010037383">
    <property type="protein sequence ID" value="CAG8763701.1"/>
    <property type="molecule type" value="Genomic_DNA"/>
</dbReference>
<protein>
    <submittedName>
        <fullName evidence="1">34929_t:CDS:1</fullName>
    </submittedName>
</protein>